<dbReference type="Gene3D" id="3.30.1420.10">
    <property type="match status" value="1"/>
</dbReference>
<evidence type="ECO:0000256" key="1">
    <source>
        <dbReference type="ARBA" id="ARBA00004496"/>
    </source>
</evidence>
<keyword evidence="6" id="KW-1185">Reference proteome</keyword>
<protein>
    <recommendedName>
        <fullName evidence="7">Sulfurtransferase</fullName>
    </recommendedName>
</protein>
<dbReference type="PANTHER" id="PTHR37010">
    <property type="entry name" value="SULFURTRANSFERASE TUSE"/>
    <property type="match status" value="1"/>
</dbReference>
<gene>
    <name evidence="5" type="ORF">CKO31_20965</name>
</gene>
<dbReference type="Pfam" id="PF04358">
    <property type="entry name" value="DsrC"/>
    <property type="match status" value="1"/>
</dbReference>
<dbReference type="InterPro" id="IPR025526">
    <property type="entry name" value="DsrC-like_dom_sf"/>
</dbReference>
<name>A0ABS1CMV6_9GAMM</name>
<evidence type="ECO:0000256" key="4">
    <source>
        <dbReference type="SAM" id="MobiDB-lite"/>
    </source>
</evidence>
<reference evidence="5 6" key="1">
    <citation type="journal article" date="2020" name="Microorganisms">
        <title>Osmotic Adaptation and Compatible Solute Biosynthesis of Phototrophic Bacteria as Revealed from Genome Analyses.</title>
        <authorList>
            <person name="Imhoff J.F."/>
            <person name="Rahn T."/>
            <person name="Kunzel S."/>
            <person name="Keller A."/>
            <person name="Neulinger S.C."/>
        </authorList>
    </citation>
    <scope>NUCLEOTIDE SEQUENCE [LARGE SCALE GENOMIC DNA]</scope>
    <source>
        <strain evidence="5 6">DSM 6210</strain>
    </source>
</reference>
<sequence>MSPLAAQPQTKPRFHSIHEPLPVDEDGFITDPHLWTETFACLVTARDGRGTLTEEHMAVVYYLREHFLSYGALPPVKQLCHEQSMHKARVKQLFGTCRAAWRTAGLPNPGAEALAYMS</sequence>
<dbReference type="PANTHER" id="PTHR37010:SF1">
    <property type="entry name" value="SULFURTRANSFERASE TUSE"/>
    <property type="match status" value="1"/>
</dbReference>
<dbReference type="SUPFAM" id="SSF69721">
    <property type="entry name" value="DsrC, the gamma subunit of dissimilatory sulfite reductase"/>
    <property type="match status" value="1"/>
</dbReference>
<accession>A0ABS1CMV6</accession>
<dbReference type="InterPro" id="IPR007453">
    <property type="entry name" value="DsrC/TusE"/>
</dbReference>
<dbReference type="Gene3D" id="1.10.10.370">
    <property type="entry name" value="DsrC-like protein, C-terminal domain"/>
    <property type="match status" value="1"/>
</dbReference>
<comment type="similarity">
    <text evidence="2">Belongs to the DsrC/TusE family.</text>
</comment>
<dbReference type="Proteomes" id="UP000748752">
    <property type="component" value="Unassembled WGS sequence"/>
</dbReference>
<evidence type="ECO:0000256" key="2">
    <source>
        <dbReference type="ARBA" id="ARBA00005718"/>
    </source>
</evidence>
<comment type="caution">
    <text evidence="5">The sequence shown here is derived from an EMBL/GenBank/DDBJ whole genome shotgun (WGS) entry which is preliminary data.</text>
</comment>
<evidence type="ECO:0000313" key="5">
    <source>
        <dbReference type="EMBL" id="MBK1633177.1"/>
    </source>
</evidence>
<proteinExistence type="inferred from homology"/>
<dbReference type="InterPro" id="IPR043163">
    <property type="entry name" value="DsrC-like_N"/>
</dbReference>
<evidence type="ECO:0008006" key="7">
    <source>
        <dbReference type="Google" id="ProtNLM"/>
    </source>
</evidence>
<dbReference type="RefSeq" id="WP_200241223.1">
    <property type="nucleotide sequence ID" value="NZ_NRRV01000071.1"/>
</dbReference>
<dbReference type="EMBL" id="NRRV01000071">
    <property type="protein sequence ID" value="MBK1633177.1"/>
    <property type="molecule type" value="Genomic_DNA"/>
</dbReference>
<feature type="region of interest" description="Disordered" evidence="4">
    <location>
        <begin position="1"/>
        <end position="21"/>
    </location>
</feature>
<organism evidence="5 6">
    <name type="scientific">Thiohalocapsa halophila</name>
    <dbReference type="NCBI Taxonomy" id="69359"/>
    <lineage>
        <taxon>Bacteria</taxon>
        <taxon>Pseudomonadati</taxon>
        <taxon>Pseudomonadota</taxon>
        <taxon>Gammaproteobacteria</taxon>
        <taxon>Chromatiales</taxon>
        <taxon>Chromatiaceae</taxon>
        <taxon>Thiohalocapsa</taxon>
    </lineage>
</organism>
<keyword evidence="3" id="KW-0963">Cytoplasm</keyword>
<evidence type="ECO:0000256" key="3">
    <source>
        <dbReference type="ARBA" id="ARBA00022490"/>
    </source>
</evidence>
<comment type="subcellular location">
    <subcellularLocation>
        <location evidence="1">Cytoplasm</location>
    </subcellularLocation>
</comment>
<dbReference type="InterPro" id="IPR042072">
    <property type="entry name" value="DsrC-like_C"/>
</dbReference>
<evidence type="ECO:0000313" key="6">
    <source>
        <dbReference type="Proteomes" id="UP000748752"/>
    </source>
</evidence>